<dbReference type="AlphaFoldDB" id="A0A1L7RRF6"/>
<evidence type="ECO:0000256" key="1">
    <source>
        <dbReference type="SAM" id="MobiDB-lite"/>
    </source>
</evidence>
<protein>
    <submittedName>
        <fullName evidence="2">Uncharacterized protein</fullName>
    </submittedName>
</protein>
<sequence length="159" mass="17697">MSTTDPDAPRPQGAWHDSPTISKSQHPGVRILPVERAVAWIRAWAELNWPITWETAYATRDKLGWTPAPDDGRFFTTELSTNGQEDGSISQFEGEASGVNIPLSSVIPEGQEHDRTTPTTWEAYNAYVVAVSRIYGQGKNERDVTAPFKLIGRSLMVQR</sequence>
<proteinExistence type="predicted"/>
<organism evidence="2">
    <name type="scientific">Actinomyces succiniciruminis</name>
    <dbReference type="NCBI Taxonomy" id="1522002"/>
    <lineage>
        <taxon>Bacteria</taxon>
        <taxon>Bacillati</taxon>
        <taxon>Actinomycetota</taxon>
        <taxon>Actinomycetes</taxon>
        <taxon>Actinomycetales</taxon>
        <taxon>Actinomycetaceae</taxon>
        <taxon>Actinomyces</taxon>
    </lineage>
</organism>
<evidence type="ECO:0000313" key="2">
    <source>
        <dbReference type="EMBL" id="CED92138.1"/>
    </source>
</evidence>
<accession>A0A1L7RRF6</accession>
<name>A0A1L7RRF6_9ACTO</name>
<dbReference type="InterPro" id="IPR046268">
    <property type="entry name" value="DUF6301"/>
</dbReference>
<gene>
    <name evidence="2" type="ORF">AAM4_2306</name>
</gene>
<reference evidence="2" key="1">
    <citation type="submission" date="2014-07" db="EMBL/GenBank/DDBJ databases">
        <authorList>
            <person name="Zhang J.E."/>
            <person name="Yang H."/>
            <person name="Guo J."/>
            <person name="Deng Z."/>
            <person name="Luo H."/>
            <person name="Luo M."/>
            <person name="Zhao B."/>
        </authorList>
    </citation>
    <scope>NUCLEOTIDE SEQUENCE</scope>
    <source>
        <strain evidence="2">AM4</strain>
    </source>
</reference>
<dbReference type="EMBL" id="LK995531">
    <property type="protein sequence ID" value="CED92138.1"/>
    <property type="molecule type" value="Genomic_DNA"/>
</dbReference>
<feature type="region of interest" description="Disordered" evidence="1">
    <location>
        <begin position="1"/>
        <end position="26"/>
    </location>
</feature>
<dbReference type="Pfam" id="PF19818">
    <property type="entry name" value="DUF6301"/>
    <property type="match status" value="1"/>
</dbReference>